<gene>
    <name evidence="1" type="ORF">NBH00_08020</name>
</gene>
<keyword evidence="2" id="KW-1185">Reference proteome</keyword>
<organism evidence="1 2">
    <name type="scientific">Paraconexibacter antarcticus</name>
    <dbReference type="NCBI Taxonomy" id="2949664"/>
    <lineage>
        <taxon>Bacteria</taxon>
        <taxon>Bacillati</taxon>
        <taxon>Actinomycetota</taxon>
        <taxon>Thermoleophilia</taxon>
        <taxon>Solirubrobacterales</taxon>
        <taxon>Paraconexibacteraceae</taxon>
        <taxon>Paraconexibacter</taxon>
    </lineage>
</organism>
<dbReference type="Pfam" id="PF12846">
    <property type="entry name" value="AAA_10"/>
    <property type="match status" value="1"/>
</dbReference>
<accession>A0ABY5DVU3</accession>
<dbReference type="InterPro" id="IPR051162">
    <property type="entry name" value="T4SS_component"/>
</dbReference>
<dbReference type="GO" id="GO:0005524">
    <property type="term" value="F:ATP binding"/>
    <property type="evidence" value="ECO:0007669"/>
    <property type="project" value="UniProtKB-KW"/>
</dbReference>
<keyword evidence="1" id="KW-0067">ATP-binding</keyword>
<protein>
    <submittedName>
        <fullName evidence="1">ATP-binding protein</fullName>
    </submittedName>
</protein>
<keyword evidence="1" id="KW-0547">Nucleotide-binding</keyword>
<proteinExistence type="predicted"/>
<dbReference type="EMBL" id="CP098502">
    <property type="protein sequence ID" value="UTI66138.1"/>
    <property type="molecule type" value="Genomic_DNA"/>
</dbReference>
<sequence length="796" mass="86453">MSQPLTFAYRNVLFGRDARDAWALFRVHTSTYAGLSTAAKIEQLGRLAAFASAVESDFQILRVTRTWSGADYAEAARATLDELHGFPAKLEDLIDGHARTVAHDAAARPEVFLVVSLAAEVQSASLRGIAQRLAGAVGLADARGISAAQLTDCLDRERHAFGRAADYLDVERASTHELQWLLRRTALRGLGEPWLDRFWRPQALILDRDDEDGGLRFEPTHADLVSLLDVPMTERRDHLEIGEAVQTVLIAGALPEITVFPGRQAELLFSPLEGVGFPVDASFSARVLSNERALALVRKRIVDADHAFRDESHGDHGPTARTAERPDLARELEEQLSSTARPPLLRAQLSLAVSAPSIDELDDRVRLLRREFAPIALHRPKDVQLRLWQGHLPAQRPSVRRYDDVLLPEQFGAMVPTATHAVGARAGLLVGHTLSGSRQPVLFDVTEGSRTSRPPAVLCTGTPGSGKTVTAQLLAYQAFTCGSQVVDLDPKGDHHLASLVGAEHVEEVELSASGEFRGMLDPLRIAPEDLRVELAYSFLTELLPAPVPPQWQTEIRAAVAQVAGDGGQSCGLVLDALDRGGEDARAAAHAIEVHAASGLLQLGFAARETEAAALGTRPVVSLRIANLTLPSPGTPKIDLTQEERTGRALLRLLAVQALHLAGSDWSRHKVVIVEELSQLVGDAIGLALIQRIVRMCRSQNATPILVTQVVDDVAAVADMVGCFFAFGVETDTEARRVLTLLGLDPEDPGLRGQLRSFRRGRCLMRDYEGRVSPIQVDLADPHLLDALDTTPRRAAR</sequence>
<dbReference type="Proteomes" id="UP001056035">
    <property type="component" value="Chromosome"/>
</dbReference>
<name>A0ABY5DVU3_9ACTN</name>
<dbReference type="Gene3D" id="3.40.50.300">
    <property type="entry name" value="P-loop containing nucleotide triphosphate hydrolases"/>
    <property type="match status" value="2"/>
</dbReference>
<dbReference type="RefSeq" id="WP_254572815.1">
    <property type="nucleotide sequence ID" value="NZ_CP098502.1"/>
</dbReference>
<dbReference type="PANTHER" id="PTHR30121">
    <property type="entry name" value="UNCHARACTERIZED PROTEIN YJGR-RELATED"/>
    <property type="match status" value="1"/>
</dbReference>
<dbReference type="InterPro" id="IPR027417">
    <property type="entry name" value="P-loop_NTPase"/>
</dbReference>
<evidence type="ECO:0000313" key="1">
    <source>
        <dbReference type="EMBL" id="UTI66138.1"/>
    </source>
</evidence>
<reference evidence="1 2" key="1">
    <citation type="submission" date="2022-06" db="EMBL/GenBank/DDBJ databases">
        <title>Paraconexibacter antarcticus.</title>
        <authorList>
            <person name="Kim C.S."/>
        </authorList>
    </citation>
    <scope>NUCLEOTIDE SEQUENCE [LARGE SCALE GENOMIC DNA]</scope>
    <source>
        <strain evidence="1 2">02-257</strain>
    </source>
</reference>
<dbReference type="PANTHER" id="PTHR30121:SF6">
    <property type="entry name" value="SLR6007 PROTEIN"/>
    <property type="match status" value="1"/>
</dbReference>
<dbReference type="SUPFAM" id="SSF52540">
    <property type="entry name" value="P-loop containing nucleoside triphosphate hydrolases"/>
    <property type="match status" value="1"/>
</dbReference>
<evidence type="ECO:0000313" key="2">
    <source>
        <dbReference type="Proteomes" id="UP001056035"/>
    </source>
</evidence>